<dbReference type="Proteomes" id="UP000199701">
    <property type="component" value="Unassembled WGS sequence"/>
</dbReference>
<dbReference type="STRING" id="99656.SAMN05421659_101244"/>
<dbReference type="GO" id="GO:0003677">
    <property type="term" value="F:DNA binding"/>
    <property type="evidence" value="ECO:0007669"/>
    <property type="project" value="UniProtKB-UniRule"/>
</dbReference>
<evidence type="ECO:0000313" key="5">
    <source>
        <dbReference type="Proteomes" id="UP000199701"/>
    </source>
</evidence>
<dbReference type="SUPFAM" id="SSF48498">
    <property type="entry name" value="Tetracyclin repressor-like, C-terminal domain"/>
    <property type="match status" value="1"/>
</dbReference>
<dbReference type="RefSeq" id="WP_092449761.1">
    <property type="nucleotide sequence ID" value="NZ_FOJI01000001.1"/>
</dbReference>
<gene>
    <name evidence="4" type="ORF">SAMN05421659_101244</name>
</gene>
<dbReference type="PROSITE" id="PS50977">
    <property type="entry name" value="HTH_TETR_2"/>
    <property type="match status" value="1"/>
</dbReference>
<evidence type="ECO:0000259" key="3">
    <source>
        <dbReference type="PROSITE" id="PS50977"/>
    </source>
</evidence>
<dbReference type="AlphaFoldDB" id="A0A1I0M6V8"/>
<dbReference type="OrthoDB" id="9812484at2"/>
<keyword evidence="5" id="KW-1185">Reference proteome</keyword>
<dbReference type="InterPro" id="IPR036271">
    <property type="entry name" value="Tet_transcr_reg_TetR-rel_C_sf"/>
</dbReference>
<keyword evidence="1 2" id="KW-0238">DNA-binding</keyword>
<dbReference type="Gene3D" id="1.10.357.10">
    <property type="entry name" value="Tetracycline Repressor, domain 2"/>
    <property type="match status" value="1"/>
</dbReference>
<name>A0A1I0M6V8_9FIRM</name>
<feature type="DNA-binding region" description="H-T-H motif" evidence="2">
    <location>
        <begin position="21"/>
        <end position="40"/>
    </location>
</feature>
<proteinExistence type="predicted"/>
<evidence type="ECO:0000313" key="4">
    <source>
        <dbReference type="EMBL" id="SEV83999.1"/>
    </source>
</evidence>
<feature type="domain" description="HTH tetR-type" evidence="3">
    <location>
        <begin position="1"/>
        <end position="58"/>
    </location>
</feature>
<reference evidence="4 5" key="1">
    <citation type="submission" date="2016-10" db="EMBL/GenBank/DDBJ databases">
        <authorList>
            <person name="de Groot N.N."/>
        </authorList>
    </citation>
    <scope>NUCLEOTIDE SEQUENCE [LARGE SCALE GENOMIC DNA]</scope>
    <source>
        <strain evidence="4 5">DSM 9179</strain>
    </source>
</reference>
<protein>
    <submittedName>
        <fullName evidence="4">DNA-binding transcriptional regulator, AcrR family</fullName>
    </submittedName>
</protein>
<dbReference type="SUPFAM" id="SSF46689">
    <property type="entry name" value="Homeodomain-like"/>
    <property type="match status" value="1"/>
</dbReference>
<dbReference type="Pfam" id="PF00440">
    <property type="entry name" value="TetR_N"/>
    <property type="match status" value="1"/>
</dbReference>
<accession>A0A1I0M6V8</accession>
<evidence type="ECO:0000256" key="2">
    <source>
        <dbReference type="PROSITE-ProRule" id="PRU00335"/>
    </source>
</evidence>
<evidence type="ECO:0000256" key="1">
    <source>
        <dbReference type="ARBA" id="ARBA00023125"/>
    </source>
</evidence>
<organism evidence="4 5">
    <name type="scientific">[Clostridium] fimetarium</name>
    <dbReference type="NCBI Taxonomy" id="99656"/>
    <lineage>
        <taxon>Bacteria</taxon>
        <taxon>Bacillati</taxon>
        <taxon>Bacillota</taxon>
        <taxon>Clostridia</taxon>
        <taxon>Lachnospirales</taxon>
        <taxon>Lachnospiraceae</taxon>
    </lineage>
</organism>
<dbReference type="EMBL" id="FOJI01000001">
    <property type="protein sequence ID" value="SEV83999.1"/>
    <property type="molecule type" value="Genomic_DNA"/>
</dbReference>
<sequence>MEKIIYLKTLKLIGSVGLRFTTEDLAKEIGTSKRTIYSYFSSKEELIEKTIDFVFNDISISDAEILENNGLLLEEKIKLYFQNIPDAYNLGSIIRHMDDLQKYYPYLWKKVNDNLNTIWDAPIQLIEQGIKDEELEPIDTVILKLMLNESIKKLLDYEFVAKNQVSFDSGLKAISDIILYGLIKR</sequence>
<dbReference type="InterPro" id="IPR009057">
    <property type="entry name" value="Homeodomain-like_sf"/>
</dbReference>
<dbReference type="InterPro" id="IPR001647">
    <property type="entry name" value="HTH_TetR"/>
</dbReference>